<dbReference type="KEGG" id="ttz:FHG85_06355"/>
<name>A0A7D4BEC1_9BACT</name>
<accession>A0A7D4BEC1</accession>
<dbReference type="GO" id="GO:0016757">
    <property type="term" value="F:glycosyltransferase activity"/>
    <property type="evidence" value="ECO:0007669"/>
    <property type="project" value="InterPro"/>
</dbReference>
<reference evidence="3 4" key="1">
    <citation type="submission" date="2019-07" db="EMBL/GenBank/DDBJ databases">
        <title>Thalassofilum flectens gen. nov., sp. nov., a novel moderate thermophilic anaerobe from a shallow sea hot spring in Kunashir Island (Russia), representing a new family in the order Bacteroidales, and proposal of Thalassofilacea fam. nov.</title>
        <authorList>
            <person name="Kochetkova T.V."/>
            <person name="Podosokorskaya O.A."/>
            <person name="Novikov A."/>
            <person name="Elcheninov A.G."/>
            <person name="Toshchakov S.V."/>
            <person name="Kublanov I.V."/>
        </authorList>
    </citation>
    <scope>NUCLEOTIDE SEQUENCE [LARGE SCALE GENOMIC DNA]</scope>
    <source>
        <strain evidence="3 4">38-H</strain>
    </source>
</reference>
<dbReference type="Proteomes" id="UP000500961">
    <property type="component" value="Chromosome"/>
</dbReference>
<gene>
    <name evidence="3" type="ORF">FHG85_06355</name>
</gene>
<organism evidence="3 4">
    <name type="scientific">Tenuifilum thalassicum</name>
    <dbReference type="NCBI Taxonomy" id="2590900"/>
    <lineage>
        <taxon>Bacteria</taxon>
        <taxon>Pseudomonadati</taxon>
        <taxon>Bacteroidota</taxon>
        <taxon>Bacteroidia</taxon>
        <taxon>Bacteroidales</taxon>
        <taxon>Tenuifilaceae</taxon>
        <taxon>Tenuifilum</taxon>
    </lineage>
</organism>
<dbReference type="SUPFAM" id="SSF53756">
    <property type="entry name" value="UDP-Glycosyltransferase/glycogen phosphorylase"/>
    <property type="match status" value="1"/>
</dbReference>
<evidence type="ECO:0000313" key="3">
    <source>
        <dbReference type="EMBL" id="QKG79898.1"/>
    </source>
</evidence>
<dbReference type="RefSeq" id="WP_173074103.1">
    <property type="nucleotide sequence ID" value="NZ_CP041345.1"/>
</dbReference>
<dbReference type="PANTHER" id="PTHR12526">
    <property type="entry name" value="GLYCOSYLTRANSFERASE"/>
    <property type="match status" value="1"/>
</dbReference>
<dbReference type="InterPro" id="IPR001296">
    <property type="entry name" value="Glyco_trans_1"/>
</dbReference>
<feature type="domain" description="Glycosyl transferase family 1" evidence="1">
    <location>
        <begin position="167"/>
        <end position="281"/>
    </location>
</feature>
<sequence length="355" mass="40756">MRILQIVGRFDFGGAENHVRELCNHQAALGQQVYLLSQRGRQMHLLSNHVNYIQLPKFASKLLFFHVAVIVFIILTKRINIIHAHQRLPIISACIAGWMTRTSVIATVHGRTKHDLRSILSQRLLKQIIFVSNRVMENSKNYNSIRHKSIVIPNGIPLPITQPQIEPFTIGYFSRIDKRHFETIKLIINAIIKLKGKHYNIKLKIYGEGEEVDNLKHLIEDTNIRYNDRFIIYSGLIENLEFLDTFPELVVGVGRVAIESLARGSNLLSANNKRMGEVITTQNFQFYSSNNFVNVDGVAPTESIILTTLSNYYLNRTSYKVHSEKISKLIQENFSISKTTTMLNEIYHKALTESR</sequence>
<evidence type="ECO:0000259" key="2">
    <source>
        <dbReference type="Pfam" id="PF13439"/>
    </source>
</evidence>
<keyword evidence="3" id="KW-0808">Transferase</keyword>
<dbReference type="EMBL" id="CP041345">
    <property type="protein sequence ID" value="QKG79898.1"/>
    <property type="molecule type" value="Genomic_DNA"/>
</dbReference>
<feature type="domain" description="Glycosyltransferase subfamily 4-like N-terminal" evidence="2">
    <location>
        <begin position="12"/>
        <end position="157"/>
    </location>
</feature>
<dbReference type="Pfam" id="PF00534">
    <property type="entry name" value="Glycos_transf_1"/>
    <property type="match status" value="1"/>
</dbReference>
<evidence type="ECO:0000259" key="1">
    <source>
        <dbReference type="Pfam" id="PF00534"/>
    </source>
</evidence>
<keyword evidence="4" id="KW-1185">Reference proteome</keyword>
<dbReference type="Gene3D" id="3.40.50.2000">
    <property type="entry name" value="Glycogen Phosphorylase B"/>
    <property type="match status" value="2"/>
</dbReference>
<protein>
    <submittedName>
        <fullName evidence="3">Glycosyltransferase family 4 protein</fullName>
    </submittedName>
</protein>
<dbReference type="InterPro" id="IPR028098">
    <property type="entry name" value="Glyco_trans_4-like_N"/>
</dbReference>
<evidence type="ECO:0000313" key="4">
    <source>
        <dbReference type="Proteomes" id="UP000500961"/>
    </source>
</evidence>
<dbReference type="AlphaFoldDB" id="A0A7D4BEC1"/>
<dbReference type="Pfam" id="PF13439">
    <property type="entry name" value="Glyco_transf_4"/>
    <property type="match status" value="1"/>
</dbReference>
<proteinExistence type="predicted"/>